<gene>
    <name evidence="8" type="ORF">ACD_49C00021G0007</name>
</gene>
<reference evidence="8" key="1">
    <citation type="journal article" date="2012" name="Science">
        <title>Fermentation, hydrogen, and sulfur metabolism in multiple uncultivated bacterial phyla.</title>
        <authorList>
            <person name="Wrighton K.C."/>
            <person name="Thomas B.C."/>
            <person name="Sharon I."/>
            <person name="Miller C.S."/>
            <person name="Castelle C.J."/>
            <person name="VerBerkmoes N.C."/>
            <person name="Wilkins M.J."/>
            <person name="Hettich R.L."/>
            <person name="Lipton M.S."/>
            <person name="Williams K.H."/>
            <person name="Long P.E."/>
            <person name="Banfield J.F."/>
        </authorList>
    </citation>
    <scope>NUCLEOTIDE SEQUENCE [LARGE SCALE GENOMIC DNA]</scope>
</reference>
<evidence type="ECO:0000256" key="5">
    <source>
        <dbReference type="ARBA" id="ARBA00022801"/>
    </source>
</evidence>
<evidence type="ECO:0000313" key="8">
    <source>
        <dbReference type="EMBL" id="EKD66692.1"/>
    </source>
</evidence>
<sequence length="73" mass="8870">MPRYSQIYPKDLIKLLKKYWYIEHSWVGSHCTMKNLKTWKRTTIPVHNKSIWKWLLNAILKQTNLDKGILDEI</sequence>
<protein>
    <recommendedName>
        <fullName evidence="9">YcfA family protein</fullName>
    </recommendedName>
</protein>
<keyword evidence="6" id="KW-0694">RNA-binding</keyword>
<name>K2AYA0_9BACT</name>
<dbReference type="InterPro" id="IPR038570">
    <property type="entry name" value="HicA_sf"/>
</dbReference>
<dbReference type="InterPro" id="IPR012933">
    <property type="entry name" value="HicA_mRNA_interferase"/>
</dbReference>
<keyword evidence="7" id="KW-0346">Stress response</keyword>
<keyword evidence="2" id="KW-1277">Toxin-antitoxin system</keyword>
<dbReference type="GO" id="GO:0016787">
    <property type="term" value="F:hydrolase activity"/>
    <property type="evidence" value="ECO:0007669"/>
    <property type="project" value="UniProtKB-KW"/>
</dbReference>
<proteinExistence type="inferred from homology"/>
<evidence type="ECO:0000256" key="7">
    <source>
        <dbReference type="ARBA" id="ARBA00023016"/>
    </source>
</evidence>
<dbReference type="Pfam" id="PF07927">
    <property type="entry name" value="HicA_toxin"/>
    <property type="match status" value="1"/>
</dbReference>
<evidence type="ECO:0000256" key="2">
    <source>
        <dbReference type="ARBA" id="ARBA00022649"/>
    </source>
</evidence>
<dbReference type="AlphaFoldDB" id="K2AYA0"/>
<accession>K2AYA0</accession>
<dbReference type="Gene3D" id="3.30.920.30">
    <property type="entry name" value="Hypothetical protein"/>
    <property type="match status" value="1"/>
</dbReference>
<dbReference type="EMBL" id="AMFJ01021607">
    <property type="protein sequence ID" value="EKD66692.1"/>
    <property type="molecule type" value="Genomic_DNA"/>
</dbReference>
<evidence type="ECO:0000256" key="3">
    <source>
        <dbReference type="ARBA" id="ARBA00022722"/>
    </source>
</evidence>
<comment type="caution">
    <text evidence="8">The sequence shown here is derived from an EMBL/GenBank/DDBJ whole genome shotgun (WGS) entry which is preliminary data.</text>
</comment>
<comment type="similarity">
    <text evidence="1">Belongs to the HicA mRNA interferase family.</text>
</comment>
<keyword evidence="5" id="KW-0378">Hydrolase</keyword>
<keyword evidence="4" id="KW-0255">Endonuclease</keyword>
<evidence type="ECO:0000256" key="1">
    <source>
        <dbReference type="ARBA" id="ARBA00006620"/>
    </source>
</evidence>
<keyword evidence="3" id="KW-0540">Nuclease</keyword>
<organism evidence="8">
    <name type="scientific">uncultured bacterium</name>
    <name type="common">gcode 4</name>
    <dbReference type="NCBI Taxonomy" id="1234023"/>
    <lineage>
        <taxon>Bacteria</taxon>
        <taxon>environmental samples</taxon>
    </lineage>
</organism>
<evidence type="ECO:0000256" key="6">
    <source>
        <dbReference type="ARBA" id="ARBA00022884"/>
    </source>
</evidence>
<dbReference type="GO" id="GO:0003729">
    <property type="term" value="F:mRNA binding"/>
    <property type="evidence" value="ECO:0007669"/>
    <property type="project" value="InterPro"/>
</dbReference>
<dbReference type="SUPFAM" id="SSF54786">
    <property type="entry name" value="YcfA/nrd intein domain"/>
    <property type="match status" value="1"/>
</dbReference>
<dbReference type="GO" id="GO:0004519">
    <property type="term" value="F:endonuclease activity"/>
    <property type="evidence" value="ECO:0007669"/>
    <property type="project" value="UniProtKB-KW"/>
</dbReference>
<evidence type="ECO:0008006" key="9">
    <source>
        <dbReference type="Google" id="ProtNLM"/>
    </source>
</evidence>
<evidence type="ECO:0000256" key="4">
    <source>
        <dbReference type="ARBA" id="ARBA00022759"/>
    </source>
</evidence>